<sequence length="1008" mass="112320">MAASGRKKLPGFYVAHHPWLDTEYGANRLYKVGYTEDLRRRLFDGEYTTAFTSRFTYVHTFETHTKEDAHRLEAGVLYCANKRRAVREGESAKTELLRMEQKEIALLMRQVAKTLGIVGTAQEKPVYGRPPRAQLEEQQTHQPHGMAPALLTLEELTALAAHAVAPEDDQLADFVEDLLASLPADDGVAAEGAQEQQTPASTPRDNKSKLAGPVRGAATLNTQEKTLDIEEEVFADELMLGTPTVEGGAADGRQGTAFDALDMDSYDGPEKSFEARPYQATAISTLLKELAVSRRAILQMACRCGKTRVAHGVIQDYLATSRTRKRPIVLYLVPGLALLRQTVQKLDRYKLDAEVLLVGSDERPLPGLRSLRPSGNAAVAGTTDSDYIRAVCEASDGAPLLVVSTYQSSSLLPDVFDLSVFDESHRVCGAVCARPFTHVLLDHKAGDRLYMTATPRYDAPLSMKDRTRFGGVAFAYHMRKGMDAGYVNVFSLELVGRKTSAELDDKTASAEQIVAALERLNQAATDGCGKLLVFCRSICHAESLRREVEAALALREERATCLSAHSRMPQAEITENLARFCTPSEPGVLFNCRLFQEGVELPTLNGVFFATPRHSPRDIIQSLCRPLTAMPGKPPSKIFIPVAYDPAAEPDAPSNLASFTSIIPYFDALVAEDPLLYEHLLDPLGKPYPLEWVESAVSGTSLLRYKPAQMLSAARRSVRRGGSGETERLLRAAKIPWDLGFGELQRIVQKCGRYPKTTDFWRTPDATVNFSQFYKYVRTCFAKWQKGQEQPLEPYQINALASLPKWVPYGVEGPYPWRETLESLEQWLSEKNELPPLNINSGGYVGLEATPLERLSGTLTCVNQSDGRDRRSRDGTVRPGSGFTLDATKQKDLDALCARWGLQWRKERRPAPEGAVGSLVENAQGEYVGKKTFIQEAYARFKQIIKTEGWNCDFVQTWYPGFPYKHQRQERDDVWARKEELLPPRRQRRGKIKPSKRRKGLPTPGFTR</sequence>
<dbReference type="Proteomes" id="UP000762676">
    <property type="component" value="Unassembled WGS sequence"/>
</dbReference>
<dbReference type="InterPro" id="IPR006935">
    <property type="entry name" value="Helicase/UvrB_N"/>
</dbReference>
<dbReference type="EMBL" id="BMAT01005142">
    <property type="protein sequence ID" value="GFR88196.1"/>
    <property type="molecule type" value="Genomic_DNA"/>
</dbReference>
<dbReference type="InterPro" id="IPR001650">
    <property type="entry name" value="Helicase_C-like"/>
</dbReference>
<feature type="compositionally biased region" description="Basic and acidic residues" evidence="3">
    <location>
        <begin position="866"/>
        <end position="876"/>
    </location>
</feature>
<gene>
    <name evidence="6" type="ORF">ElyMa_002511600</name>
</gene>
<reference evidence="6 7" key="1">
    <citation type="journal article" date="2021" name="Elife">
        <title>Chloroplast acquisition without the gene transfer in kleptoplastic sea slugs, Plakobranchus ocellatus.</title>
        <authorList>
            <person name="Maeda T."/>
            <person name="Takahashi S."/>
            <person name="Yoshida T."/>
            <person name="Shimamura S."/>
            <person name="Takaki Y."/>
            <person name="Nagai Y."/>
            <person name="Toyoda A."/>
            <person name="Suzuki Y."/>
            <person name="Arimoto A."/>
            <person name="Ishii H."/>
            <person name="Satoh N."/>
            <person name="Nishiyama T."/>
            <person name="Hasebe M."/>
            <person name="Maruyama T."/>
            <person name="Minagawa J."/>
            <person name="Obokata J."/>
            <person name="Shigenobu S."/>
        </authorList>
    </citation>
    <scope>NUCLEOTIDE SEQUENCE [LARGE SCALE GENOMIC DNA]</scope>
</reference>
<feature type="region of interest" description="Disordered" evidence="3">
    <location>
        <begin position="863"/>
        <end position="884"/>
    </location>
</feature>
<dbReference type="PANTHER" id="PTHR47396:SF1">
    <property type="entry name" value="ATP-DEPENDENT HELICASE IRC3-RELATED"/>
    <property type="match status" value="1"/>
</dbReference>
<dbReference type="InterPro" id="IPR027417">
    <property type="entry name" value="P-loop_NTPase"/>
</dbReference>
<feature type="region of interest" description="Disordered" evidence="3">
    <location>
        <begin position="978"/>
        <end position="1008"/>
    </location>
</feature>
<accession>A0AAV4GS97</accession>
<evidence type="ECO:0000256" key="3">
    <source>
        <dbReference type="SAM" id="MobiDB-lite"/>
    </source>
</evidence>
<dbReference type="Pfam" id="PF00271">
    <property type="entry name" value="Helicase_C"/>
    <property type="match status" value="1"/>
</dbReference>
<keyword evidence="6" id="KW-0378">Hydrolase</keyword>
<dbReference type="GO" id="GO:0005829">
    <property type="term" value="C:cytosol"/>
    <property type="evidence" value="ECO:0007669"/>
    <property type="project" value="TreeGrafter"/>
</dbReference>
<dbReference type="SUPFAM" id="SSF52540">
    <property type="entry name" value="P-loop containing nucleoside triphosphate hydrolases"/>
    <property type="match status" value="1"/>
</dbReference>
<dbReference type="Gene3D" id="3.40.50.300">
    <property type="entry name" value="P-loop containing nucleotide triphosphate hydrolases"/>
    <property type="match status" value="2"/>
</dbReference>
<name>A0AAV4GS97_9GAST</name>
<dbReference type="InterPro" id="IPR014001">
    <property type="entry name" value="Helicase_ATP-bd"/>
</dbReference>
<organism evidence="6 7">
    <name type="scientific">Elysia marginata</name>
    <dbReference type="NCBI Taxonomy" id="1093978"/>
    <lineage>
        <taxon>Eukaryota</taxon>
        <taxon>Metazoa</taxon>
        <taxon>Spiralia</taxon>
        <taxon>Lophotrochozoa</taxon>
        <taxon>Mollusca</taxon>
        <taxon>Gastropoda</taxon>
        <taxon>Heterobranchia</taxon>
        <taxon>Euthyneura</taxon>
        <taxon>Panpulmonata</taxon>
        <taxon>Sacoglossa</taxon>
        <taxon>Placobranchoidea</taxon>
        <taxon>Plakobranchidae</taxon>
        <taxon>Elysia</taxon>
    </lineage>
</organism>
<dbReference type="SMART" id="SM00487">
    <property type="entry name" value="DEXDc"/>
    <property type="match status" value="1"/>
</dbReference>
<evidence type="ECO:0000256" key="2">
    <source>
        <dbReference type="ARBA" id="ARBA00019253"/>
    </source>
</evidence>
<dbReference type="GO" id="GO:0016787">
    <property type="term" value="F:hydrolase activity"/>
    <property type="evidence" value="ECO:0007669"/>
    <property type="project" value="InterPro"/>
</dbReference>
<dbReference type="GO" id="GO:0005524">
    <property type="term" value="F:ATP binding"/>
    <property type="evidence" value="ECO:0007669"/>
    <property type="project" value="InterPro"/>
</dbReference>
<keyword evidence="7" id="KW-1185">Reference proteome</keyword>
<dbReference type="PANTHER" id="PTHR47396">
    <property type="entry name" value="TYPE I RESTRICTION ENZYME ECOKI R PROTEIN"/>
    <property type="match status" value="1"/>
</dbReference>
<dbReference type="Pfam" id="PF10544">
    <property type="entry name" value="T5orf172"/>
    <property type="match status" value="1"/>
</dbReference>
<keyword evidence="6" id="KW-0067">ATP-binding</keyword>
<dbReference type="InterPro" id="IPR018306">
    <property type="entry name" value="Phage_T5_Orf172_DNA-bd"/>
</dbReference>
<evidence type="ECO:0000259" key="4">
    <source>
        <dbReference type="PROSITE" id="PS51192"/>
    </source>
</evidence>
<keyword evidence="6" id="KW-0347">Helicase</keyword>
<dbReference type="InterPro" id="IPR050742">
    <property type="entry name" value="Helicase_Restrict-Modif_Enz"/>
</dbReference>
<evidence type="ECO:0000259" key="5">
    <source>
        <dbReference type="PROSITE" id="PS51194"/>
    </source>
</evidence>
<comment type="caution">
    <text evidence="6">The sequence shown here is derived from an EMBL/GenBank/DDBJ whole genome shotgun (WGS) entry which is preliminary data.</text>
</comment>
<feature type="domain" description="Helicase C-terminal" evidence="5">
    <location>
        <begin position="519"/>
        <end position="681"/>
    </location>
</feature>
<proteinExistence type="inferred from homology"/>
<evidence type="ECO:0000313" key="6">
    <source>
        <dbReference type="EMBL" id="GFR88196.1"/>
    </source>
</evidence>
<evidence type="ECO:0000256" key="1">
    <source>
        <dbReference type="ARBA" id="ARBA00007303"/>
    </source>
</evidence>
<dbReference type="PROSITE" id="PS51192">
    <property type="entry name" value="HELICASE_ATP_BIND_1"/>
    <property type="match status" value="1"/>
</dbReference>
<comment type="similarity">
    <text evidence="1">Belongs to the asfivirus helicase A859L family.</text>
</comment>
<dbReference type="GO" id="GO:0004386">
    <property type="term" value="F:helicase activity"/>
    <property type="evidence" value="ECO:0007669"/>
    <property type="project" value="UniProtKB-KW"/>
</dbReference>
<feature type="region of interest" description="Disordered" evidence="3">
    <location>
        <begin position="189"/>
        <end position="212"/>
    </location>
</feature>
<feature type="compositionally biased region" description="Basic residues" evidence="3">
    <location>
        <begin position="985"/>
        <end position="1000"/>
    </location>
</feature>
<feature type="domain" description="Helicase ATP-binding" evidence="4">
    <location>
        <begin position="287"/>
        <end position="473"/>
    </location>
</feature>
<dbReference type="PROSITE" id="PS51194">
    <property type="entry name" value="HELICASE_CTER"/>
    <property type="match status" value="1"/>
</dbReference>
<evidence type="ECO:0000313" key="7">
    <source>
        <dbReference type="Proteomes" id="UP000762676"/>
    </source>
</evidence>
<feature type="compositionally biased region" description="Polar residues" evidence="3">
    <location>
        <begin position="194"/>
        <end position="203"/>
    </location>
</feature>
<dbReference type="GO" id="GO:0003677">
    <property type="term" value="F:DNA binding"/>
    <property type="evidence" value="ECO:0007669"/>
    <property type="project" value="InterPro"/>
</dbReference>
<protein>
    <recommendedName>
        <fullName evidence="2">Probable helicase A859L</fullName>
    </recommendedName>
</protein>
<dbReference type="Pfam" id="PF04851">
    <property type="entry name" value="ResIII"/>
    <property type="match status" value="1"/>
</dbReference>
<keyword evidence="6" id="KW-0547">Nucleotide-binding</keyword>
<dbReference type="AlphaFoldDB" id="A0AAV4GS97"/>